<evidence type="ECO:0000313" key="1">
    <source>
        <dbReference type="EMBL" id="JAD88718.1"/>
    </source>
</evidence>
<name>A0A0A9DPV9_ARUDO</name>
<dbReference type="EMBL" id="GBRH01209177">
    <property type="protein sequence ID" value="JAD88718.1"/>
    <property type="molecule type" value="Transcribed_RNA"/>
</dbReference>
<reference evidence="1" key="2">
    <citation type="journal article" date="2015" name="Data Brief">
        <title>Shoot transcriptome of the giant reed, Arundo donax.</title>
        <authorList>
            <person name="Barrero R.A."/>
            <person name="Guerrero F.D."/>
            <person name="Moolhuijzen P."/>
            <person name="Goolsby J.A."/>
            <person name="Tidwell J."/>
            <person name="Bellgard S.E."/>
            <person name="Bellgard M.I."/>
        </authorList>
    </citation>
    <scope>NUCLEOTIDE SEQUENCE</scope>
    <source>
        <tissue evidence="1">Shoot tissue taken approximately 20 cm above the soil surface</tissue>
    </source>
</reference>
<accession>A0A0A9DPV9</accession>
<dbReference type="AlphaFoldDB" id="A0A0A9DPV9"/>
<reference evidence="1" key="1">
    <citation type="submission" date="2014-09" db="EMBL/GenBank/DDBJ databases">
        <authorList>
            <person name="Magalhaes I.L.F."/>
            <person name="Oliveira U."/>
            <person name="Santos F.R."/>
            <person name="Vidigal T.H.D.A."/>
            <person name="Brescovit A.D."/>
            <person name="Santos A.J."/>
        </authorList>
    </citation>
    <scope>NUCLEOTIDE SEQUENCE</scope>
    <source>
        <tissue evidence="1">Shoot tissue taken approximately 20 cm above the soil surface</tissue>
    </source>
</reference>
<sequence>MNRHNFTRELNCSSHAVCSYLDSFERTCSIVLLIDCSSDMRFHALITVVAPFRFSVIYNSTFQVLLH</sequence>
<protein>
    <submittedName>
        <fullName evidence="1">Uncharacterized protein</fullName>
    </submittedName>
</protein>
<organism evidence="1">
    <name type="scientific">Arundo donax</name>
    <name type="common">Giant reed</name>
    <name type="synonym">Donax arundinaceus</name>
    <dbReference type="NCBI Taxonomy" id="35708"/>
    <lineage>
        <taxon>Eukaryota</taxon>
        <taxon>Viridiplantae</taxon>
        <taxon>Streptophyta</taxon>
        <taxon>Embryophyta</taxon>
        <taxon>Tracheophyta</taxon>
        <taxon>Spermatophyta</taxon>
        <taxon>Magnoliopsida</taxon>
        <taxon>Liliopsida</taxon>
        <taxon>Poales</taxon>
        <taxon>Poaceae</taxon>
        <taxon>PACMAD clade</taxon>
        <taxon>Arundinoideae</taxon>
        <taxon>Arundineae</taxon>
        <taxon>Arundo</taxon>
    </lineage>
</organism>
<proteinExistence type="predicted"/>